<keyword evidence="7" id="KW-0406">Ion transport</keyword>
<keyword evidence="3" id="KW-0813">Transport</keyword>
<feature type="transmembrane region" description="Helical" evidence="9">
    <location>
        <begin position="123"/>
        <end position="142"/>
    </location>
</feature>
<keyword evidence="4 9" id="KW-0812">Transmembrane</keyword>
<dbReference type="NCBIfam" id="TIGR01297">
    <property type="entry name" value="CDF"/>
    <property type="match status" value="1"/>
</dbReference>
<dbReference type="InterPro" id="IPR027469">
    <property type="entry name" value="Cation_efflux_TMD_sf"/>
</dbReference>
<evidence type="ECO:0000256" key="7">
    <source>
        <dbReference type="ARBA" id="ARBA00023065"/>
    </source>
</evidence>
<dbReference type="AlphaFoldDB" id="A0A183TUU7"/>
<dbReference type="EMBL" id="UYWY01000006">
    <property type="protein sequence ID" value="VDM23400.1"/>
    <property type="molecule type" value="Genomic_DNA"/>
</dbReference>
<evidence type="ECO:0000313" key="12">
    <source>
        <dbReference type="EMBL" id="VDM23400.1"/>
    </source>
</evidence>
<evidence type="ECO:0000256" key="4">
    <source>
        <dbReference type="ARBA" id="ARBA00022692"/>
    </source>
</evidence>
<sequence>MGEDKVDFCRFATISRTVRKRDYGSSNDHLNEFHCHDDKTDMPSTNRRAKRVLWVSLTVCLAFMVCEVVGGLLAQSLAIITDAAHLLTDFASMLISLFALYLSGRPASQRMSFGWYRAEVLGAFISVFMIWIITGILVYLAIDRIVQADYDIDAPIMAITAGLGVVVNIVMGVLLYFGGHTHSHGAKTRYFHETREQTNINVRAAMIHVLGDLIQSVGVLIAALLIFFNRTWSVVDPICTLLFSLIVLCTTFYVIRDALVVLLEGRPSSIDFRNVFDSLENIEGVRKVHDLRIWALTLDRVAISVHLEVNESANAQQILKTTTLMLRNTYGVHESTIQIEGYLPSTQDCNHCVPPT</sequence>
<evidence type="ECO:0000259" key="11">
    <source>
        <dbReference type="Pfam" id="PF16916"/>
    </source>
</evidence>
<dbReference type="GO" id="GO:0005886">
    <property type="term" value="C:plasma membrane"/>
    <property type="evidence" value="ECO:0007669"/>
    <property type="project" value="TreeGrafter"/>
</dbReference>
<feature type="domain" description="Cation efflux protein transmembrane" evidence="10">
    <location>
        <begin position="53"/>
        <end position="263"/>
    </location>
</feature>
<dbReference type="PANTHER" id="PTHR11562:SF17">
    <property type="entry name" value="RE54080P-RELATED"/>
    <property type="match status" value="1"/>
</dbReference>
<dbReference type="InterPro" id="IPR027470">
    <property type="entry name" value="Cation_efflux_CTD"/>
</dbReference>
<dbReference type="Pfam" id="PF16916">
    <property type="entry name" value="ZT_dimer"/>
    <property type="match status" value="1"/>
</dbReference>
<evidence type="ECO:0000259" key="10">
    <source>
        <dbReference type="Pfam" id="PF01545"/>
    </source>
</evidence>
<evidence type="ECO:0000256" key="3">
    <source>
        <dbReference type="ARBA" id="ARBA00022448"/>
    </source>
</evidence>
<evidence type="ECO:0000256" key="8">
    <source>
        <dbReference type="ARBA" id="ARBA00023136"/>
    </source>
</evidence>
<evidence type="ECO:0000256" key="9">
    <source>
        <dbReference type="SAM" id="Phobius"/>
    </source>
</evidence>
<evidence type="ECO:0000256" key="1">
    <source>
        <dbReference type="ARBA" id="ARBA00004141"/>
    </source>
</evidence>
<dbReference type="WBParaSite" id="TCNE_0000001601-mRNA-1">
    <property type="protein sequence ID" value="TCNE_0000001601-mRNA-1"/>
    <property type="gene ID" value="TCNE_0000001601"/>
</dbReference>
<keyword evidence="6 9" id="KW-1133">Transmembrane helix</keyword>
<comment type="similarity">
    <text evidence="2">Belongs to the cation diffusion facilitator (CDF) transporter (TC 2.A.4) family. SLC30A subfamily.</text>
</comment>
<proteinExistence type="inferred from homology"/>
<evidence type="ECO:0000313" key="13">
    <source>
        <dbReference type="Proteomes" id="UP000050794"/>
    </source>
</evidence>
<keyword evidence="5" id="KW-0862">Zinc</keyword>
<evidence type="ECO:0000313" key="14">
    <source>
        <dbReference type="WBParaSite" id="TCNE_0000001601-mRNA-1"/>
    </source>
</evidence>
<dbReference type="InterPro" id="IPR058533">
    <property type="entry name" value="Cation_efflux_TM"/>
</dbReference>
<protein>
    <submittedName>
        <fullName evidence="14">Zinc transporter 2</fullName>
    </submittedName>
</protein>
<feature type="transmembrane region" description="Helical" evidence="9">
    <location>
        <begin position="83"/>
        <end position="102"/>
    </location>
</feature>
<dbReference type="SUPFAM" id="SSF160240">
    <property type="entry name" value="Cation efflux protein cytoplasmic domain-like"/>
    <property type="match status" value="1"/>
</dbReference>
<name>A0A183TUU7_TOXCA</name>
<keyword evidence="13" id="KW-1185">Reference proteome</keyword>
<evidence type="ECO:0000256" key="2">
    <source>
        <dbReference type="ARBA" id="ARBA00008873"/>
    </source>
</evidence>
<dbReference type="Pfam" id="PF01545">
    <property type="entry name" value="Cation_efflux"/>
    <property type="match status" value="1"/>
</dbReference>
<feature type="transmembrane region" description="Helical" evidence="9">
    <location>
        <begin position="52"/>
        <end position="77"/>
    </location>
</feature>
<dbReference type="FunFam" id="1.20.1510.10:FF:000027">
    <property type="entry name" value="Zinc transporter ttm-1"/>
    <property type="match status" value="1"/>
</dbReference>
<keyword evidence="8 9" id="KW-0472">Membrane</keyword>
<dbReference type="Gene3D" id="1.20.1510.10">
    <property type="entry name" value="Cation efflux protein transmembrane domain"/>
    <property type="match status" value="1"/>
</dbReference>
<dbReference type="InterPro" id="IPR002524">
    <property type="entry name" value="Cation_efflux"/>
</dbReference>
<dbReference type="InterPro" id="IPR050681">
    <property type="entry name" value="CDF/SLC30A"/>
</dbReference>
<evidence type="ECO:0000256" key="5">
    <source>
        <dbReference type="ARBA" id="ARBA00022906"/>
    </source>
</evidence>
<dbReference type="PANTHER" id="PTHR11562">
    <property type="entry name" value="CATION EFFLUX PROTEIN/ ZINC TRANSPORTER"/>
    <property type="match status" value="1"/>
</dbReference>
<dbReference type="SUPFAM" id="SSF161111">
    <property type="entry name" value="Cation efflux protein transmembrane domain-like"/>
    <property type="match status" value="1"/>
</dbReference>
<feature type="transmembrane region" description="Helical" evidence="9">
    <location>
        <begin position="154"/>
        <end position="179"/>
    </location>
</feature>
<dbReference type="GO" id="GO:0010043">
    <property type="term" value="P:response to zinc ion"/>
    <property type="evidence" value="ECO:0007669"/>
    <property type="project" value="TreeGrafter"/>
</dbReference>
<reference evidence="14" key="1">
    <citation type="submission" date="2016-06" db="UniProtKB">
        <authorList>
            <consortium name="WormBaseParasite"/>
        </authorList>
    </citation>
    <scope>IDENTIFICATION</scope>
</reference>
<keyword evidence="5" id="KW-0864">Zinc transport</keyword>
<organism evidence="13 14">
    <name type="scientific">Toxocara canis</name>
    <name type="common">Canine roundworm</name>
    <dbReference type="NCBI Taxonomy" id="6265"/>
    <lineage>
        <taxon>Eukaryota</taxon>
        <taxon>Metazoa</taxon>
        <taxon>Ecdysozoa</taxon>
        <taxon>Nematoda</taxon>
        <taxon>Chromadorea</taxon>
        <taxon>Rhabditida</taxon>
        <taxon>Spirurina</taxon>
        <taxon>Ascaridomorpha</taxon>
        <taxon>Ascaridoidea</taxon>
        <taxon>Toxocaridae</taxon>
        <taxon>Toxocara</taxon>
    </lineage>
</organism>
<reference evidence="12 13" key="2">
    <citation type="submission" date="2018-11" db="EMBL/GenBank/DDBJ databases">
        <authorList>
            <consortium name="Pathogen Informatics"/>
        </authorList>
    </citation>
    <scope>NUCLEOTIDE SEQUENCE [LARGE SCALE GENOMIC DNA]</scope>
</reference>
<gene>
    <name evidence="12" type="ORF">TCNE_LOCUS17</name>
</gene>
<feature type="transmembrane region" description="Helical" evidence="9">
    <location>
        <begin position="234"/>
        <end position="255"/>
    </location>
</feature>
<dbReference type="GO" id="GO:0005385">
    <property type="term" value="F:zinc ion transmembrane transporter activity"/>
    <property type="evidence" value="ECO:0007669"/>
    <property type="project" value="TreeGrafter"/>
</dbReference>
<dbReference type="InterPro" id="IPR036837">
    <property type="entry name" value="Cation_efflux_CTD_sf"/>
</dbReference>
<accession>A0A183TUU7</accession>
<comment type="subcellular location">
    <subcellularLocation>
        <location evidence="1">Membrane</location>
        <topology evidence="1">Multi-pass membrane protein</topology>
    </subcellularLocation>
</comment>
<dbReference type="Proteomes" id="UP000050794">
    <property type="component" value="Unassembled WGS sequence"/>
</dbReference>
<feature type="domain" description="Cation efflux protein cytoplasmic" evidence="11">
    <location>
        <begin position="267"/>
        <end position="342"/>
    </location>
</feature>
<feature type="transmembrane region" description="Helical" evidence="9">
    <location>
        <begin position="200"/>
        <end position="228"/>
    </location>
</feature>
<evidence type="ECO:0000256" key="6">
    <source>
        <dbReference type="ARBA" id="ARBA00022989"/>
    </source>
</evidence>